<evidence type="ECO:0000313" key="4">
    <source>
        <dbReference type="Proteomes" id="UP000199305"/>
    </source>
</evidence>
<evidence type="ECO:0000256" key="1">
    <source>
        <dbReference type="SAM" id="MobiDB-lite"/>
    </source>
</evidence>
<feature type="transmembrane region" description="Helical" evidence="2">
    <location>
        <begin position="1025"/>
        <end position="1046"/>
    </location>
</feature>
<dbReference type="STRING" id="658219.SAMN05216212_2662"/>
<accession>A0A1G9CY58</accession>
<feature type="transmembrane region" description="Helical" evidence="2">
    <location>
        <begin position="736"/>
        <end position="758"/>
    </location>
</feature>
<evidence type="ECO:0000313" key="3">
    <source>
        <dbReference type="EMBL" id="SDK56354.1"/>
    </source>
</evidence>
<feature type="transmembrane region" description="Helical" evidence="2">
    <location>
        <begin position="1421"/>
        <end position="1440"/>
    </location>
</feature>
<keyword evidence="2" id="KW-1133">Transmembrane helix</keyword>
<evidence type="ECO:0000256" key="2">
    <source>
        <dbReference type="SAM" id="Phobius"/>
    </source>
</evidence>
<feature type="transmembrane region" description="Helical" evidence="2">
    <location>
        <begin position="313"/>
        <end position="336"/>
    </location>
</feature>
<feature type="transmembrane region" description="Helical" evidence="2">
    <location>
        <begin position="779"/>
        <end position="797"/>
    </location>
</feature>
<dbReference type="Proteomes" id="UP000199305">
    <property type="component" value="Unassembled WGS sequence"/>
</dbReference>
<sequence length="1450" mass="159730">MAADRQNEKNGGAGSKRRVRGWLIMLALASLASLYFYFRYQEQQEVFTNTSYFRTLQEVAAELDTRLQQLYNVHWWGESKVTRIAIFPTLKPAVEADCPGVRAAVRPEKEKEMEHDSVFTLKGSRIIGCLGSGKAYKVSISDLLPDPGSDFVLYLLADASGRVLGSSGGASGLSIIDTRAISREIQAQGGESWLGLVSKNEGSEIDETKELPGHSYYVDMVLSSGASRVYIQPYRLRSGVDLVLPGSKGENGEAFAPLEHLYLIGVLPDRLLDLKEDKRWNLSLLLLSVMFLASCWTVARLVMMSRNEPLGTFFYSVTFAGTFVVFIMVVALWLAWAERAAEVSRKQANARALLQDTSAQLESELYWLFRDLEAFHAYYVRLLSSGVHADASANSESGHTAEDELRDPGLLVLPGGNVNCRQVEAVTMEDGSGRQRPEEVENEWALSPEEMAVARSLSERHEGLLPFSQVYLFGCGARLITPGKVGERFESSQMAAQRGPKLINVFLMNQDGDRVLPTFQFIESNKKPISYALGHRDYFREVRAGTGWHGVFARGRGPAPVSGCWTSCADPERGTDEGDTRSVRNFYIQRLLNLGSGTRGTTLGMPLVTEESQTAAWPPGDYILGSDILLPSMTLSEWHEPEKLQDLVLMVVDRSTGDVLFHMDHRRTMVENLFHSGQGTVAIGQVIRSGLYRNRSVPGFYRGTSGDFIAGELPLNQWVAVAFIPDDGTDSLMTNFFLSMTAGMGLSLLLVTALLYTVPAIFPGLKTQLGIPLAITRHNTLLFTSILIASIYLGFRMGSVIQLELGEVAIAATAPVWAPVIALLLVLAWGCCRYFHMRRVSGGKAGLEPDRGLLVLLTLYFLFGLAIIGQLQRVGNTPVSAMHWYFSNKLYPARLNQELAELETIALTRYPNTIKRFAADPLDLLPISPRWRTALACTRDGKPSNQRHRLPAEIGTFGQLTATTGVASWIRRYVLGWTDDGRWRTDRAPDPCDGVGKPDSTGGGQPELPDASPAGEGGLSLAGHIVLYVVVQVLVFLVICRLWLMFYRRVITPRMFGTPEFLVHLKQLSGPGGRLRGVRPAAGLVVDLCDDGASGIGLDMLVQQAGQDNGPASPVLDLLLAHCPALRTTGEDGELFPEVRVRLDAMGSRGGMPVAGKAPAICLENIETCLAAPAGRARLLQLVRQLKSMQLSGRLSELRLCLESQCFETLLLNAHPPEPGRSWPDAQERAAWAELLMDFTVDLPQALVERADPGFVIEECRGGRLLRYLIPELAERARGASGRQRQGWRTLLDRHKTGPEWASILCILLKAGARFRYQWEVCSSEEKLALYYLARGKRINPANTQVLEQLAIQGLVRIEKARVRIVNNSFAYFVLNAEDQESMRQLLESGQQGAWLTYRLPVTLVILLLVGAIAISSGNSIYLIVATVMGLMGSIGSLVGSARMIHENLR</sequence>
<keyword evidence="2" id="KW-0812">Transmembrane</keyword>
<organism evidence="3 4">
    <name type="scientific">Microbulbifer yueqingensis</name>
    <dbReference type="NCBI Taxonomy" id="658219"/>
    <lineage>
        <taxon>Bacteria</taxon>
        <taxon>Pseudomonadati</taxon>
        <taxon>Pseudomonadota</taxon>
        <taxon>Gammaproteobacteria</taxon>
        <taxon>Cellvibrionales</taxon>
        <taxon>Microbulbiferaceae</taxon>
        <taxon>Microbulbifer</taxon>
    </lineage>
</organism>
<protein>
    <submittedName>
        <fullName evidence="3">Uncharacterized protein</fullName>
    </submittedName>
</protein>
<feature type="transmembrane region" description="Helical" evidence="2">
    <location>
        <begin position="280"/>
        <end position="301"/>
    </location>
</feature>
<reference evidence="4" key="1">
    <citation type="submission" date="2016-10" db="EMBL/GenBank/DDBJ databases">
        <authorList>
            <person name="Varghese N."/>
            <person name="Submissions S."/>
        </authorList>
    </citation>
    <scope>NUCLEOTIDE SEQUENCE [LARGE SCALE GENOMIC DNA]</scope>
    <source>
        <strain evidence="4">CGMCC 1.10658</strain>
    </source>
</reference>
<keyword evidence="4" id="KW-1185">Reference proteome</keyword>
<feature type="transmembrane region" description="Helical" evidence="2">
    <location>
        <begin position="1393"/>
        <end position="1415"/>
    </location>
</feature>
<proteinExistence type="predicted"/>
<feature type="transmembrane region" description="Helical" evidence="2">
    <location>
        <begin position="21"/>
        <end position="38"/>
    </location>
</feature>
<feature type="transmembrane region" description="Helical" evidence="2">
    <location>
        <begin position="809"/>
        <end position="832"/>
    </location>
</feature>
<feature type="transmembrane region" description="Helical" evidence="2">
    <location>
        <begin position="853"/>
        <end position="872"/>
    </location>
</feature>
<keyword evidence="2" id="KW-0472">Membrane</keyword>
<name>A0A1G9CY58_9GAMM</name>
<gene>
    <name evidence="3" type="ORF">SAMN05216212_2662</name>
</gene>
<feature type="region of interest" description="Disordered" evidence="1">
    <location>
        <begin position="985"/>
        <end position="1014"/>
    </location>
</feature>
<dbReference type="EMBL" id="FNFH01000005">
    <property type="protein sequence ID" value="SDK56354.1"/>
    <property type="molecule type" value="Genomic_DNA"/>
</dbReference>